<feature type="signal peptide" evidence="2">
    <location>
        <begin position="1"/>
        <end position="23"/>
    </location>
</feature>
<name>A0A0U1NJY1_9RHOB</name>
<dbReference type="RefSeq" id="WP_053084829.1">
    <property type="nucleotide sequence ID" value="NZ_CVPC01000004.1"/>
</dbReference>
<dbReference type="AlphaFoldDB" id="A0A0U1NJY1"/>
<feature type="domain" description="EF-hand" evidence="3">
    <location>
        <begin position="142"/>
        <end position="177"/>
    </location>
</feature>
<reference evidence="4 5" key="1">
    <citation type="submission" date="2015-04" db="EMBL/GenBank/DDBJ databases">
        <authorList>
            <person name="Syromyatnikov M.Y."/>
            <person name="Popov V.N."/>
        </authorList>
    </citation>
    <scope>NUCLEOTIDE SEQUENCE [LARGE SCALE GENOMIC DNA]</scope>
    <source>
        <strain evidence="4 5">CECT 5292</strain>
    </source>
</reference>
<sequence>MSKFTNTTLALALIVTSPSSAFADAGHHDGEDADVDKVVTQSPAEMGGAAGQMGMMEGDHHAMMQGMMKMMMQMHGSMMGGGMGAGGQMGAMDQDMMSLMKGSMMGHSRAEGVSLLSMHAEADTDGDGALNLEEFETLHGKMMHDRMVDRFQFLDKDGDGAVTPDEMKAPAERMNTPSSSSDEKMDDEMGAQDN</sequence>
<feature type="chain" id="PRO_5006712097" evidence="2">
    <location>
        <begin position="24"/>
        <end position="194"/>
    </location>
</feature>
<dbReference type="InterPro" id="IPR018247">
    <property type="entry name" value="EF_Hand_1_Ca_BS"/>
</dbReference>
<dbReference type="EMBL" id="CVQV01000004">
    <property type="protein sequence ID" value="CRK74783.1"/>
    <property type="molecule type" value="Genomic_DNA"/>
</dbReference>
<dbReference type="Pfam" id="PF13202">
    <property type="entry name" value="EF-hand_5"/>
    <property type="match status" value="2"/>
</dbReference>
<feature type="region of interest" description="Disordered" evidence="1">
    <location>
        <begin position="157"/>
        <end position="194"/>
    </location>
</feature>
<dbReference type="SMART" id="SM00054">
    <property type="entry name" value="EFh"/>
    <property type="match status" value="2"/>
</dbReference>
<organism evidence="4 5">
    <name type="scientific">Nereida ignava</name>
    <dbReference type="NCBI Taxonomy" id="282199"/>
    <lineage>
        <taxon>Bacteria</taxon>
        <taxon>Pseudomonadati</taxon>
        <taxon>Pseudomonadota</taxon>
        <taxon>Alphaproteobacteria</taxon>
        <taxon>Rhodobacterales</taxon>
        <taxon>Roseobacteraceae</taxon>
        <taxon>Nereida</taxon>
    </lineage>
</organism>
<dbReference type="GO" id="GO:0005509">
    <property type="term" value="F:calcium ion binding"/>
    <property type="evidence" value="ECO:0007669"/>
    <property type="project" value="InterPro"/>
</dbReference>
<feature type="compositionally biased region" description="Acidic residues" evidence="1">
    <location>
        <begin position="184"/>
        <end position="194"/>
    </location>
</feature>
<protein>
    <submittedName>
        <fullName evidence="4">EF hand</fullName>
    </submittedName>
</protein>
<dbReference type="InterPro" id="IPR011992">
    <property type="entry name" value="EF-hand-dom_pair"/>
</dbReference>
<evidence type="ECO:0000259" key="3">
    <source>
        <dbReference type="PROSITE" id="PS50222"/>
    </source>
</evidence>
<keyword evidence="5" id="KW-1185">Reference proteome</keyword>
<accession>A0A0U1NJY1</accession>
<evidence type="ECO:0000313" key="4">
    <source>
        <dbReference type="EMBL" id="CRK74783.1"/>
    </source>
</evidence>
<dbReference type="PROSITE" id="PS50222">
    <property type="entry name" value="EF_HAND_2"/>
    <property type="match status" value="1"/>
</dbReference>
<dbReference type="STRING" id="282199.GCA_001049735_00820"/>
<keyword evidence="2" id="KW-0732">Signal</keyword>
<dbReference type="SUPFAM" id="SSF47473">
    <property type="entry name" value="EF-hand"/>
    <property type="match status" value="1"/>
</dbReference>
<evidence type="ECO:0000256" key="1">
    <source>
        <dbReference type="SAM" id="MobiDB-lite"/>
    </source>
</evidence>
<proteinExistence type="predicted"/>
<dbReference type="PROSITE" id="PS00018">
    <property type="entry name" value="EF_HAND_1"/>
    <property type="match status" value="1"/>
</dbReference>
<dbReference type="InterPro" id="IPR002048">
    <property type="entry name" value="EF_hand_dom"/>
</dbReference>
<feature type="compositionally biased region" description="Basic and acidic residues" evidence="1">
    <location>
        <begin position="157"/>
        <end position="171"/>
    </location>
</feature>
<evidence type="ECO:0000256" key="2">
    <source>
        <dbReference type="SAM" id="SignalP"/>
    </source>
</evidence>
<dbReference type="Gene3D" id="1.10.238.10">
    <property type="entry name" value="EF-hand"/>
    <property type="match status" value="1"/>
</dbReference>
<evidence type="ECO:0000313" key="5">
    <source>
        <dbReference type="Proteomes" id="UP000048949"/>
    </source>
</evidence>
<dbReference type="Proteomes" id="UP000048949">
    <property type="component" value="Unassembled WGS sequence"/>
</dbReference>
<gene>
    <name evidence="4" type="ORF">NIG5292_00820</name>
</gene>